<dbReference type="InterPro" id="IPR001375">
    <property type="entry name" value="Peptidase_S9_cat"/>
</dbReference>
<dbReference type="SUPFAM" id="SSF82171">
    <property type="entry name" value="DPP6 N-terminal domain-like"/>
    <property type="match status" value="1"/>
</dbReference>
<evidence type="ECO:0000313" key="6">
    <source>
        <dbReference type="Proteomes" id="UP000295375"/>
    </source>
</evidence>
<dbReference type="Pfam" id="PF02897">
    <property type="entry name" value="Peptidase_S9_N"/>
    <property type="match status" value="1"/>
</dbReference>
<dbReference type="InterPro" id="IPR029058">
    <property type="entry name" value="AB_hydrolase_fold"/>
</dbReference>
<evidence type="ECO:0000313" key="5">
    <source>
        <dbReference type="EMBL" id="TDQ50673.1"/>
    </source>
</evidence>
<reference evidence="5 6" key="1">
    <citation type="submission" date="2019-03" db="EMBL/GenBank/DDBJ databases">
        <title>Genomic Encyclopedia of Type Strains, Phase IV (KMG-IV): sequencing the most valuable type-strain genomes for metagenomic binning, comparative biology and taxonomic classification.</title>
        <authorList>
            <person name="Goeker M."/>
        </authorList>
    </citation>
    <scope>NUCLEOTIDE SEQUENCE [LARGE SCALE GENOMIC DNA]</scope>
    <source>
        <strain evidence="5 6">DSM 103792</strain>
    </source>
</reference>
<dbReference type="InterPro" id="IPR011042">
    <property type="entry name" value="6-blade_b-propeller_TolB-like"/>
</dbReference>
<dbReference type="OrthoDB" id="8638755at2"/>
<keyword evidence="1" id="KW-0378">Hydrolase</keyword>
<gene>
    <name evidence="5" type="ORF">EV696_102356</name>
</gene>
<keyword evidence="5" id="KW-0031">Aminopeptidase</keyword>
<dbReference type="PANTHER" id="PTHR42776">
    <property type="entry name" value="SERINE PEPTIDASE S9 FAMILY MEMBER"/>
    <property type="match status" value="1"/>
</dbReference>
<keyword evidence="5" id="KW-0645">Protease</keyword>
<feature type="domain" description="Peptidase S9 prolyl oligopeptidase catalytic" evidence="3">
    <location>
        <begin position="435"/>
        <end position="641"/>
    </location>
</feature>
<dbReference type="EMBL" id="SNYM01000002">
    <property type="protein sequence ID" value="TDQ50673.1"/>
    <property type="molecule type" value="Genomic_DNA"/>
</dbReference>
<dbReference type="GO" id="GO:0004252">
    <property type="term" value="F:serine-type endopeptidase activity"/>
    <property type="evidence" value="ECO:0007669"/>
    <property type="project" value="InterPro"/>
</dbReference>
<feature type="chain" id="PRO_5020883278" evidence="2">
    <location>
        <begin position="20"/>
        <end position="646"/>
    </location>
</feature>
<name>A0A4R6UXM0_9GAMM</name>
<dbReference type="PANTHER" id="PTHR42776:SF27">
    <property type="entry name" value="DIPEPTIDYL PEPTIDASE FAMILY MEMBER 6"/>
    <property type="match status" value="1"/>
</dbReference>
<evidence type="ECO:0000259" key="4">
    <source>
        <dbReference type="Pfam" id="PF02897"/>
    </source>
</evidence>
<proteinExistence type="predicted"/>
<keyword evidence="6" id="KW-1185">Reference proteome</keyword>
<accession>A0A4R6UXM0</accession>
<keyword evidence="2" id="KW-0732">Signal</keyword>
<dbReference type="Gene3D" id="3.40.50.1820">
    <property type="entry name" value="alpha/beta hydrolase"/>
    <property type="match status" value="1"/>
</dbReference>
<dbReference type="SUPFAM" id="SSF53474">
    <property type="entry name" value="alpha/beta-Hydrolases"/>
    <property type="match status" value="1"/>
</dbReference>
<evidence type="ECO:0000256" key="1">
    <source>
        <dbReference type="ARBA" id="ARBA00022801"/>
    </source>
</evidence>
<organism evidence="5 6">
    <name type="scientific">Permianibacter aggregans</name>
    <dbReference type="NCBI Taxonomy" id="1510150"/>
    <lineage>
        <taxon>Bacteria</taxon>
        <taxon>Pseudomonadati</taxon>
        <taxon>Pseudomonadota</taxon>
        <taxon>Gammaproteobacteria</taxon>
        <taxon>Pseudomonadales</taxon>
        <taxon>Pseudomonadaceae</taxon>
        <taxon>Permianibacter</taxon>
    </lineage>
</organism>
<feature type="signal peptide" evidence="2">
    <location>
        <begin position="1"/>
        <end position="19"/>
    </location>
</feature>
<dbReference type="InterPro" id="IPR023302">
    <property type="entry name" value="Pept_S9A_N"/>
</dbReference>
<dbReference type="RefSeq" id="WP_133588041.1">
    <property type="nucleotide sequence ID" value="NZ_CP037953.1"/>
</dbReference>
<protein>
    <submittedName>
        <fullName evidence="5">Dipeptidyl aminopeptidase/acylaminoacyl peptidase</fullName>
    </submittedName>
</protein>
<dbReference type="Proteomes" id="UP000295375">
    <property type="component" value="Unassembled WGS sequence"/>
</dbReference>
<evidence type="ECO:0000256" key="2">
    <source>
        <dbReference type="SAM" id="SignalP"/>
    </source>
</evidence>
<dbReference type="GO" id="GO:0006508">
    <property type="term" value="P:proteolysis"/>
    <property type="evidence" value="ECO:0007669"/>
    <property type="project" value="InterPro"/>
</dbReference>
<dbReference type="GO" id="GO:0004177">
    <property type="term" value="F:aminopeptidase activity"/>
    <property type="evidence" value="ECO:0007669"/>
    <property type="project" value="UniProtKB-KW"/>
</dbReference>
<sequence length="646" mass="72347">MRFSVLCALLVFAPLLSVAESRQQGQLVFDGMPELDPQIADSLSRYSHIRHASLVDWMPDGLSLIIRTRFAESNQLHQVQKPLGARTQLTFFSEPIASTVIRPDKTVQQMVYLRDTGGSENYQLYLFDLASGSHQLLSDGKSRYQSPHFSASGQFLFYASNERNGVDFDLYQRNMASGEVRRIYEVIGSYHIVDVSRDEKQVLARQYISVSESRLVLIDLETLKVQAVRPLPGRVAYDDAAFSPDGKQLYLSYSGSNEFKQLARYDISHQSLSAPLVKHDWDIERFSLSDDGHFLAYVVNEDGSDTLTVLDLQNHQVLSLPPLPMVAINALSFSPDANRLAISYSSVLSPSDVFVVSLNEPRWQRWTASELGGLDGKRFVSPELIRYPTFDQVKGQPRLIPAWVYKPKDVTGKAPVVISVHGGPEGQSRADFAAMTQYLVSERGIAVIEPNVRGSAGYGQSYLALDNGFAREDSVKDIGALLDWIQTQPDLDAGRVVVWGGSYGGYMVLASLVHYSERLRGGIDVVGISHFSTFLKNTKGYRQDLRRVEYGDERDPEMRAFHEKIAPLNNADQIKVPLFVVQGLNDPRVPASEAEQIVKRVRENGVPVWYLLAKDEGHGFAKKSNRDVYQTMAVQFLQQQLLETAQ</sequence>
<dbReference type="AlphaFoldDB" id="A0A4R6UXM0"/>
<comment type="caution">
    <text evidence="5">The sequence shown here is derived from an EMBL/GenBank/DDBJ whole genome shotgun (WGS) entry which is preliminary data.</text>
</comment>
<dbReference type="Pfam" id="PF00326">
    <property type="entry name" value="Peptidase_S9"/>
    <property type="match status" value="1"/>
</dbReference>
<evidence type="ECO:0000259" key="3">
    <source>
        <dbReference type="Pfam" id="PF00326"/>
    </source>
</evidence>
<dbReference type="Gene3D" id="2.120.10.30">
    <property type="entry name" value="TolB, C-terminal domain"/>
    <property type="match status" value="1"/>
</dbReference>
<feature type="domain" description="Peptidase S9A N-terminal" evidence="4">
    <location>
        <begin position="107"/>
        <end position="362"/>
    </location>
</feature>